<dbReference type="Proteomes" id="UP000216354">
    <property type="component" value="Unassembled WGS sequence"/>
</dbReference>
<evidence type="ECO:0000259" key="5">
    <source>
        <dbReference type="PROSITE" id="PS50931"/>
    </source>
</evidence>
<dbReference type="Pfam" id="PF00126">
    <property type="entry name" value="HTH_1"/>
    <property type="match status" value="1"/>
</dbReference>
<dbReference type="PROSITE" id="PS50931">
    <property type="entry name" value="HTH_LYSR"/>
    <property type="match status" value="1"/>
</dbReference>
<keyword evidence="3" id="KW-0238">DNA-binding</keyword>
<dbReference type="InterPro" id="IPR036388">
    <property type="entry name" value="WH-like_DNA-bd_sf"/>
</dbReference>
<reference evidence="6 7" key="1">
    <citation type="submission" date="2017-05" db="EMBL/GenBank/DDBJ databases">
        <title>Complete and WGS of Bordetella genogroups.</title>
        <authorList>
            <person name="Spilker T."/>
            <person name="Lipuma J."/>
        </authorList>
    </citation>
    <scope>NUCLEOTIDE SEQUENCE [LARGE SCALE GENOMIC DNA]</scope>
    <source>
        <strain evidence="6 7">AU9795</strain>
    </source>
</reference>
<evidence type="ECO:0000256" key="3">
    <source>
        <dbReference type="ARBA" id="ARBA00023125"/>
    </source>
</evidence>
<evidence type="ECO:0000313" key="6">
    <source>
        <dbReference type="EMBL" id="OZI58080.1"/>
    </source>
</evidence>
<gene>
    <name evidence="6" type="ORF">CAL27_22140</name>
</gene>
<keyword evidence="2" id="KW-0805">Transcription regulation</keyword>
<dbReference type="PRINTS" id="PR00039">
    <property type="entry name" value="HTHLYSR"/>
</dbReference>
<name>A0ABX4EV21_9BORD</name>
<organism evidence="6 7">
    <name type="scientific">Bordetella genomosp. 1</name>
    <dbReference type="NCBI Taxonomy" id="1395607"/>
    <lineage>
        <taxon>Bacteria</taxon>
        <taxon>Pseudomonadati</taxon>
        <taxon>Pseudomonadota</taxon>
        <taxon>Betaproteobacteria</taxon>
        <taxon>Burkholderiales</taxon>
        <taxon>Alcaligenaceae</taxon>
        <taxon>Bordetella</taxon>
    </lineage>
</organism>
<evidence type="ECO:0000256" key="4">
    <source>
        <dbReference type="ARBA" id="ARBA00023163"/>
    </source>
</evidence>
<evidence type="ECO:0000256" key="1">
    <source>
        <dbReference type="ARBA" id="ARBA00009437"/>
    </source>
</evidence>
<dbReference type="Gene3D" id="3.40.190.10">
    <property type="entry name" value="Periplasmic binding protein-like II"/>
    <property type="match status" value="2"/>
</dbReference>
<comment type="similarity">
    <text evidence="1">Belongs to the LysR transcriptional regulatory family.</text>
</comment>
<accession>A0ABX4EV21</accession>
<dbReference type="Gene3D" id="1.10.10.10">
    <property type="entry name" value="Winged helix-like DNA-binding domain superfamily/Winged helix DNA-binding domain"/>
    <property type="match status" value="1"/>
</dbReference>
<dbReference type="EMBL" id="NEVR01000005">
    <property type="protein sequence ID" value="OZI58080.1"/>
    <property type="molecule type" value="Genomic_DNA"/>
</dbReference>
<sequence>MAFVLRDTGIDMAMDLRQLRQLVTIAELGSYRRAAEALHIAQPALSVSIQKLEHLVGVQLLERGARGVTLTAAGQALIADARRALYHADQARQAARRVALGEWGTLRLGFVGSATYMLLPRLLPAFRARCPEVALELREDSTVGLLAMLRGNEIDAALVRGPVSDDAALSCWAIERDDLILAVPAGHALAQGAAVPLASARGESFVVYSPVKVPGLYGVTQALCRSAGFTPRIGQEAIQVQTLVSLVASGMGVALVPGVARAYSNPHVVFVPLTDPQARGALALSLVTHREGANAAVTRLRDCMAPVQAVA</sequence>
<dbReference type="PANTHER" id="PTHR30346">
    <property type="entry name" value="TRANSCRIPTIONAL DUAL REGULATOR HCAR-RELATED"/>
    <property type="match status" value="1"/>
</dbReference>
<proteinExistence type="inferred from homology"/>
<feature type="domain" description="HTH lysR-type" evidence="5">
    <location>
        <begin position="14"/>
        <end position="71"/>
    </location>
</feature>
<dbReference type="PANTHER" id="PTHR30346:SF0">
    <property type="entry name" value="HCA OPERON TRANSCRIPTIONAL ACTIVATOR HCAR"/>
    <property type="match status" value="1"/>
</dbReference>
<protein>
    <submittedName>
        <fullName evidence="6">LysR family transcriptional regulator</fullName>
    </submittedName>
</protein>
<dbReference type="InterPro" id="IPR005119">
    <property type="entry name" value="LysR_subst-bd"/>
</dbReference>
<dbReference type="SUPFAM" id="SSF53850">
    <property type="entry name" value="Periplasmic binding protein-like II"/>
    <property type="match status" value="1"/>
</dbReference>
<dbReference type="InterPro" id="IPR000847">
    <property type="entry name" value="LysR_HTH_N"/>
</dbReference>
<comment type="caution">
    <text evidence="6">The sequence shown here is derived from an EMBL/GenBank/DDBJ whole genome shotgun (WGS) entry which is preliminary data.</text>
</comment>
<dbReference type="Pfam" id="PF03466">
    <property type="entry name" value="LysR_substrate"/>
    <property type="match status" value="1"/>
</dbReference>
<dbReference type="SUPFAM" id="SSF46785">
    <property type="entry name" value="Winged helix' DNA-binding domain"/>
    <property type="match status" value="1"/>
</dbReference>
<evidence type="ECO:0000313" key="7">
    <source>
        <dbReference type="Proteomes" id="UP000216354"/>
    </source>
</evidence>
<keyword evidence="4" id="KW-0804">Transcription</keyword>
<keyword evidence="7" id="KW-1185">Reference proteome</keyword>
<evidence type="ECO:0000256" key="2">
    <source>
        <dbReference type="ARBA" id="ARBA00023015"/>
    </source>
</evidence>
<dbReference type="InterPro" id="IPR036390">
    <property type="entry name" value="WH_DNA-bd_sf"/>
</dbReference>
<dbReference type="CDD" id="cd08414">
    <property type="entry name" value="PBP2_LTTR_aromatics_like"/>
    <property type="match status" value="1"/>
</dbReference>